<evidence type="ECO:0000313" key="7">
    <source>
        <dbReference type="EMBL" id="TRY64067.1"/>
    </source>
</evidence>
<keyword evidence="8" id="KW-1185">Reference proteome</keyword>
<evidence type="ECO:0000256" key="3">
    <source>
        <dbReference type="ARBA" id="ARBA00022598"/>
    </source>
</evidence>
<sequence>MKVCIPVRKASINLREVESSKETPCNGFDLAPSSDFKRSISASLAAKANTNIAKNVKNHIKDGILTSGLSIPTYSDPVRGSIYQEVNRAMEKILDDDTDWVVLHNVLTGEKLTATDALNYGKRFGAFFEQHGFKRGHVVHLILGNENLTFPICFGAWILGGCVSTGDVNLEPRSLAAQLNTLSTRFLICNSETKQLAMEALKLADRPQDVQTFCLGPNDVFEDLLDHMKNIDPIQCPDPVDVDTESDVPLVFWSSGTTGHPKAICHTHFSALRMGGVTFNFMEPKMSLVISTCFFHGGGFIAALFSFMRHQCCHHMFGPDFKLEHLLNAIISAKPKSITIGTHHYVQLAESELLANTNPEDLASLEYIAPAGAAVPSSCEESYRQKCPNLKGVLNIYGQTEGGLLTLGLSTATLGSILPGISVKVENVATGERCGPNEEGEFCYKTPVVMKGYHNRPKDNAAFFDHEGYAHSGDLVFYTPDGALHYVDRLKEIMKYKNNHVAPTELEGILQRHPAVQECLIFGKPDPEVQELISAVVVVKPGHQVTGDELRNFVNKDVTDYKKIRGDVLFRDDIPRNSVGKLIRREMREWARHQAKCKGINAQNLKFDMNVKNQVKDRILTSGMAIPHEIEPVRGSIYQEISRAMEASIDDDEDWVVLNNVLTGEKLTGVDALNYGKRFGAFLEQCGLKMGHVVHLLIGNHNMTFPICFGAWILGGCVSAGDVNLEPRAVAEQLSTLSTRFLICCPETKHLAVEALKLTKRPQDIQTFCLGVNDEFENLFATLKNIDPVQCPDPVDVDTKSDVPLIFWSSGTTGHPKAICHTHVSALRMGGITTNFLVPKTNIVISTCFFHVGGFLASMLAFTRHQCVYHMFGPGFQLEHLLNSIIKAKPKSIAIGTHHYVQLAESELLANANPDDLASLEYIAPAGAAVPQSCEASFRKKCPNLKGVLNIYGQTEGGIMTLGMSCTSLGSILPGVRMKGELCYKSAVVMKGYYNRPKDNAAFFDFEGFCHSGDLVYYTPDGDIYYVDRLKEIMKYKNNHVAPTELEDIMQRHPAVQECLVFGKHDDEVQELISAVVVIKPGRRASEAELRNFVNNEVTDYKKIRGDIIFRDQIPRNSVGKLVRREMREWAKHQINFEDTDIHRPVFHSRMAAH</sequence>
<proteinExistence type="inferred from homology"/>
<dbReference type="EMBL" id="VCGU01000458">
    <property type="protein sequence ID" value="TRY64067.1"/>
    <property type="molecule type" value="Genomic_DNA"/>
</dbReference>
<protein>
    <recommendedName>
        <fullName evidence="9">AMP-dependent synthetase/ligase domain-containing protein</fullName>
    </recommendedName>
</protein>
<dbReference type="InterPro" id="IPR000873">
    <property type="entry name" value="AMP-dep_synth/lig_dom"/>
</dbReference>
<dbReference type="OMA" id="ENICLCF"/>
<comment type="caution">
    <text evidence="7">The sequence shown here is derived from an EMBL/GenBank/DDBJ whole genome shotgun (WGS) entry which is preliminary data.</text>
</comment>
<gene>
    <name evidence="7" type="ORF">TCAL_04288</name>
</gene>
<dbReference type="Pfam" id="PF00501">
    <property type="entry name" value="AMP-binding"/>
    <property type="match status" value="2"/>
</dbReference>
<dbReference type="AlphaFoldDB" id="A0A553NF40"/>
<feature type="domain" description="AMP-dependent synthetase/ligase" evidence="5">
    <location>
        <begin position="100"/>
        <end position="454"/>
    </location>
</feature>
<evidence type="ECO:0000256" key="1">
    <source>
        <dbReference type="ARBA" id="ARBA00004275"/>
    </source>
</evidence>
<comment type="similarity">
    <text evidence="2">Belongs to the ATP-dependent AMP-binding enzyme family.</text>
</comment>
<keyword evidence="4" id="KW-0576">Peroxisome</keyword>
<dbReference type="InterPro" id="IPR025110">
    <property type="entry name" value="AMP-bd_C"/>
</dbReference>
<keyword evidence="3" id="KW-0436">Ligase</keyword>
<comment type="subcellular location">
    <subcellularLocation>
        <location evidence="1">Peroxisome</location>
    </subcellularLocation>
</comment>
<dbReference type="InterPro" id="IPR020845">
    <property type="entry name" value="AMP-binding_CS"/>
</dbReference>
<feature type="domain" description="AMP-binding enzyme C-terminal" evidence="6">
    <location>
        <begin position="1045"/>
        <end position="1121"/>
    </location>
</feature>
<dbReference type="GO" id="GO:0005777">
    <property type="term" value="C:peroxisome"/>
    <property type="evidence" value="ECO:0007669"/>
    <property type="project" value="UniProtKB-SubCell"/>
</dbReference>
<dbReference type="Pfam" id="PF13193">
    <property type="entry name" value="AMP-binding_C"/>
    <property type="match status" value="2"/>
</dbReference>
<dbReference type="PANTHER" id="PTHR24096:SF149">
    <property type="entry name" value="AMP-BINDING DOMAIN-CONTAINING PROTEIN-RELATED"/>
    <property type="match status" value="1"/>
</dbReference>
<dbReference type="PROSITE" id="PS00455">
    <property type="entry name" value="AMP_BINDING"/>
    <property type="match status" value="2"/>
</dbReference>
<organism evidence="7 8">
    <name type="scientific">Tigriopus californicus</name>
    <name type="common">Marine copepod</name>
    <dbReference type="NCBI Taxonomy" id="6832"/>
    <lineage>
        <taxon>Eukaryota</taxon>
        <taxon>Metazoa</taxon>
        <taxon>Ecdysozoa</taxon>
        <taxon>Arthropoda</taxon>
        <taxon>Crustacea</taxon>
        <taxon>Multicrustacea</taxon>
        <taxon>Hexanauplia</taxon>
        <taxon>Copepoda</taxon>
        <taxon>Harpacticoida</taxon>
        <taxon>Harpacticidae</taxon>
        <taxon>Tigriopus</taxon>
    </lineage>
</organism>
<evidence type="ECO:0000256" key="2">
    <source>
        <dbReference type="ARBA" id="ARBA00006432"/>
    </source>
</evidence>
<evidence type="ECO:0000259" key="6">
    <source>
        <dbReference type="Pfam" id="PF13193"/>
    </source>
</evidence>
<dbReference type="InterPro" id="IPR042099">
    <property type="entry name" value="ANL_N_sf"/>
</dbReference>
<evidence type="ECO:0000259" key="5">
    <source>
        <dbReference type="Pfam" id="PF00501"/>
    </source>
</evidence>
<dbReference type="Gene3D" id="3.30.300.30">
    <property type="match status" value="2"/>
</dbReference>
<dbReference type="SUPFAM" id="SSF56801">
    <property type="entry name" value="Acetyl-CoA synthetase-like"/>
    <property type="match status" value="2"/>
</dbReference>
<evidence type="ECO:0000313" key="8">
    <source>
        <dbReference type="Proteomes" id="UP000318571"/>
    </source>
</evidence>
<feature type="domain" description="AMP-dependent synthetase/ligase" evidence="5">
    <location>
        <begin position="653"/>
        <end position="994"/>
    </location>
</feature>
<evidence type="ECO:0008006" key="9">
    <source>
        <dbReference type="Google" id="ProtNLM"/>
    </source>
</evidence>
<reference evidence="7 8" key="1">
    <citation type="journal article" date="2018" name="Nat. Ecol. Evol.">
        <title>Genomic signatures of mitonuclear coevolution across populations of Tigriopus californicus.</title>
        <authorList>
            <person name="Barreto F.S."/>
            <person name="Watson E.T."/>
            <person name="Lima T.G."/>
            <person name="Willett C.S."/>
            <person name="Edmands S."/>
            <person name="Li W."/>
            <person name="Burton R.S."/>
        </authorList>
    </citation>
    <scope>NUCLEOTIDE SEQUENCE [LARGE SCALE GENOMIC DNA]</scope>
    <source>
        <strain evidence="7 8">San Diego</strain>
    </source>
</reference>
<dbReference type="GO" id="GO:0016405">
    <property type="term" value="F:CoA-ligase activity"/>
    <property type="evidence" value="ECO:0007669"/>
    <property type="project" value="TreeGrafter"/>
</dbReference>
<name>A0A553NF40_TIGCA</name>
<dbReference type="Gene3D" id="3.40.50.12780">
    <property type="entry name" value="N-terminal domain of ligase-like"/>
    <property type="match status" value="2"/>
</dbReference>
<dbReference type="InterPro" id="IPR045851">
    <property type="entry name" value="AMP-bd_C_sf"/>
</dbReference>
<dbReference type="PANTHER" id="PTHR24096">
    <property type="entry name" value="LONG-CHAIN-FATTY-ACID--COA LIGASE"/>
    <property type="match status" value="1"/>
</dbReference>
<dbReference type="STRING" id="6832.A0A553NF40"/>
<evidence type="ECO:0000256" key="4">
    <source>
        <dbReference type="ARBA" id="ARBA00023140"/>
    </source>
</evidence>
<dbReference type="Proteomes" id="UP000318571">
    <property type="component" value="Chromosome 10"/>
</dbReference>
<feature type="domain" description="AMP-binding enzyme C-terminal" evidence="6">
    <location>
        <begin position="505"/>
        <end position="581"/>
    </location>
</feature>
<accession>A0A553NF40</accession>